<keyword evidence="2" id="KW-1185">Reference proteome</keyword>
<protein>
    <submittedName>
        <fullName evidence="1">Uncharacterized protein</fullName>
    </submittedName>
</protein>
<dbReference type="EMBL" id="OY731402">
    <property type="protein sequence ID" value="CAJ1957406.1"/>
    <property type="molecule type" value="Genomic_DNA"/>
</dbReference>
<dbReference type="Gramene" id="rna-AYBTSS11_LOCUS17180">
    <property type="protein sequence ID" value="CAJ1957406.1"/>
    <property type="gene ID" value="gene-AYBTSS11_LOCUS17180"/>
</dbReference>
<dbReference type="AlphaFoldDB" id="A0AA86VYW8"/>
<reference evidence="1" key="1">
    <citation type="submission" date="2023-10" db="EMBL/GenBank/DDBJ databases">
        <authorList>
            <person name="Domelevo Entfellner J.-B."/>
        </authorList>
    </citation>
    <scope>NUCLEOTIDE SEQUENCE</scope>
</reference>
<dbReference type="Proteomes" id="UP001189624">
    <property type="component" value="Chromosome 5"/>
</dbReference>
<evidence type="ECO:0000313" key="2">
    <source>
        <dbReference type="Proteomes" id="UP001189624"/>
    </source>
</evidence>
<gene>
    <name evidence="1" type="ORF">AYBTSS11_LOCUS17180</name>
</gene>
<sequence>MVAYAPTTWGGIAGVMELCARDKLLDRIIAKGHYPGCVAVHIVPPNHLGYFGRPDIHNRASVMVNNTKIGFDLIPTQHQMLITLID</sequence>
<accession>A0AA86VYW8</accession>
<proteinExistence type="predicted"/>
<name>A0AA86VYW8_9FABA</name>
<evidence type="ECO:0000313" key="1">
    <source>
        <dbReference type="EMBL" id="CAJ1957406.1"/>
    </source>
</evidence>
<organism evidence="1 2">
    <name type="scientific">Sphenostylis stenocarpa</name>
    <dbReference type="NCBI Taxonomy" id="92480"/>
    <lineage>
        <taxon>Eukaryota</taxon>
        <taxon>Viridiplantae</taxon>
        <taxon>Streptophyta</taxon>
        <taxon>Embryophyta</taxon>
        <taxon>Tracheophyta</taxon>
        <taxon>Spermatophyta</taxon>
        <taxon>Magnoliopsida</taxon>
        <taxon>eudicotyledons</taxon>
        <taxon>Gunneridae</taxon>
        <taxon>Pentapetalae</taxon>
        <taxon>rosids</taxon>
        <taxon>fabids</taxon>
        <taxon>Fabales</taxon>
        <taxon>Fabaceae</taxon>
        <taxon>Papilionoideae</taxon>
        <taxon>50 kb inversion clade</taxon>
        <taxon>NPAAA clade</taxon>
        <taxon>indigoferoid/millettioid clade</taxon>
        <taxon>Phaseoleae</taxon>
        <taxon>Sphenostylis</taxon>
    </lineage>
</organism>